<dbReference type="Proteomes" id="UP000276776">
    <property type="component" value="Unassembled WGS sequence"/>
</dbReference>
<comment type="subcellular location">
    <subcellularLocation>
        <location evidence="4">Mitochondrion</location>
    </subcellularLocation>
</comment>
<dbReference type="OMA" id="VGEAPIC"/>
<gene>
    <name evidence="7" type="ORF">TCLT_LOCUS5754</name>
</gene>
<dbReference type="EMBL" id="UYYF01004361">
    <property type="protein sequence ID" value="VDN03037.1"/>
    <property type="molecule type" value="Genomic_DNA"/>
</dbReference>
<comment type="similarity">
    <text evidence="1 4 5">Belongs to the EF-Ts family.</text>
</comment>
<evidence type="ECO:0000256" key="5">
    <source>
        <dbReference type="RuleBase" id="RU000642"/>
    </source>
</evidence>
<keyword evidence="4" id="KW-0496">Mitochondrion</keyword>
<dbReference type="Pfam" id="PF25025">
    <property type="entry name" value="EF-Ts_N"/>
    <property type="match status" value="1"/>
</dbReference>
<dbReference type="STRING" id="103827.A0A0N5CZ62"/>
<reference evidence="9" key="1">
    <citation type="submission" date="2017-02" db="UniProtKB">
        <authorList>
            <consortium name="WormBaseParasite"/>
        </authorList>
    </citation>
    <scope>IDENTIFICATION</scope>
</reference>
<dbReference type="InterPro" id="IPR036402">
    <property type="entry name" value="EF-Ts_dimer_sf"/>
</dbReference>
<dbReference type="PANTHER" id="PTHR11741">
    <property type="entry name" value="ELONGATION FACTOR TS"/>
    <property type="match status" value="1"/>
</dbReference>
<keyword evidence="3 4" id="KW-0648">Protein biosynthesis</keyword>
<sequence>MFTSRQLIRSIALKELRKKTGYSYVNCRKAINEFGLNNLNEAVKWLKEMAAKEGWEKAAKLSGRPTKQGVVSVLVENNKAAIVEVNCETDFVSRNENFKQLVSLKCIYCSAASDRAFSYMDSLRTSENCKSIKELIIEAISKLGENISISKAQVLIAQPNVQLFSYAHPREGTEAVFMGKYVSVVGLKRTPNITFPTETLGEQLCQHIIGMRQAFMLNPSQTVHEYVTNHGASIVDFYRFEMNENDNGEVTDS</sequence>
<dbReference type="Pfam" id="PF00889">
    <property type="entry name" value="EF_TS"/>
    <property type="match status" value="1"/>
</dbReference>
<dbReference type="SUPFAM" id="SSF54713">
    <property type="entry name" value="Elongation factor Ts (EF-Ts), dimerisation domain"/>
    <property type="match status" value="1"/>
</dbReference>
<evidence type="ECO:0000313" key="8">
    <source>
        <dbReference type="Proteomes" id="UP000276776"/>
    </source>
</evidence>
<keyword evidence="2 4" id="KW-0251">Elongation factor</keyword>
<accession>A0A0N5CZ62</accession>
<evidence type="ECO:0000256" key="3">
    <source>
        <dbReference type="ARBA" id="ARBA00022917"/>
    </source>
</evidence>
<dbReference type="InterPro" id="IPR018101">
    <property type="entry name" value="Transl_elong_Ts_CS"/>
</dbReference>
<evidence type="ECO:0000256" key="4">
    <source>
        <dbReference type="HAMAP-Rule" id="MF_03135"/>
    </source>
</evidence>
<keyword evidence="8" id="KW-1185">Reference proteome</keyword>
<dbReference type="OrthoDB" id="277235at2759"/>
<proteinExistence type="inferred from homology"/>
<dbReference type="InterPro" id="IPR001816">
    <property type="entry name" value="Transl_elong_EFTs/EF1B"/>
</dbReference>
<dbReference type="GO" id="GO:0070125">
    <property type="term" value="P:mitochondrial translational elongation"/>
    <property type="evidence" value="ECO:0007669"/>
    <property type="project" value="TreeGrafter"/>
</dbReference>
<dbReference type="CDD" id="cd14275">
    <property type="entry name" value="UBA_EF-Ts"/>
    <property type="match status" value="1"/>
</dbReference>
<dbReference type="AlphaFoldDB" id="A0A0N5CZ62"/>
<dbReference type="HAMAP" id="MF_00050">
    <property type="entry name" value="EF_Ts"/>
    <property type="match status" value="1"/>
</dbReference>
<evidence type="ECO:0000313" key="7">
    <source>
        <dbReference type="EMBL" id="VDN03037.1"/>
    </source>
</evidence>
<protein>
    <recommendedName>
        <fullName evidence="4">Elongation factor Ts, mitochondrial</fullName>
        <shortName evidence="4">EF-Ts</shortName>
        <shortName evidence="4">EF-TsMt</shortName>
    </recommendedName>
</protein>
<dbReference type="InterPro" id="IPR009060">
    <property type="entry name" value="UBA-like_sf"/>
</dbReference>
<dbReference type="Gene3D" id="1.10.8.10">
    <property type="entry name" value="DNA helicase RuvA subunit, C-terminal domain"/>
    <property type="match status" value="1"/>
</dbReference>
<dbReference type="PROSITE" id="PS01127">
    <property type="entry name" value="EF_TS_2"/>
    <property type="match status" value="1"/>
</dbReference>
<dbReference type="Gene3D" id="3.30.479.20">
    <property type="entry name" value="Elongation factor Ts, dimerisation domain"/>
    <property type="match status" value="2"/>
</dbReference>
<dbReference type="GO" id="GO:0005739">
    <property type="term" value="C:mitochondrion"/>
    <property type="evidence" value="ECO:0007669"/>
    <property type="project" value="UniProtKB-SubCell"/>
</dbReference>
<comment type="function">
    <text evidence="4 5">Associates with the EF-Tu.GDP complex and induces the exchange of GDP to GTP. It remains bound to the aminoacyl-tRNA.EF-Tu.GTP complex up to the GTP hydrolysis stage on the ribosome.</text>
</comment>
<name>A0A0N5CZ62_THECL</name>
<evidence type="ECO:0000259" key="6">
    <source>
        <dbReference type="Pfam" id="PF00889"/>
    </source>
</evidence>
<dbReference type="GO" id="GO:0003746">
    <property type="term" value="F:translation elongation factor activity"/>
    <property type="evidence" value="ECO:0007669"/>
    <property type="project" value="UniProtKB-UniRule"/>
</dbReference>
<evidence type="ECO:0000313" key="9">
    <source>
        <dbReference type="WBParaSite" id="TCLT_0000576501-mRNA-1"/>
    </source>
</evidence>
<feature type="domain" description="Translation elongation factor EFTs/EF1B dimerisation" evidence="6">
    <location>
        <begin position="80"/>
        <end position="211"/>
    </location>
</feature>
<evidence type="ECO:0000256" key="1">
    <source>
        <dbReference type="ARBA" id="ARBA00005532"/>
    </source>
</evidence>
<dbReference type="PANTHER" id="PTHR11741:SF0">
    <property type="entry name" value="ELONGATION FACTOR TS, MITOCHONDRIAL"/>
    <property type="match status" value="1"/>
</dbReference>
<dbReference type="NCBIfam" id="TIGR00116">
    <property type="entry name" value="tsf"/>
    <property type="match status" value="1"/>
</dbReference>
<dbReference type="InterPro" id="IPR014039">
    <property type="entry name" value="Transl_elong_EFTs/EF1B_dimer"/>
</dbReference>
<dbReference type="SUPFAM" id="SSF46934">
    <property type="entry name" value="UBA-like"/>
    <property type="match status" value="1"/>
</dbReference>
<dbReference type="WBParaSite" id="TCLT_0000576501-mRNA-1">
    <property type="protein sequence ID" value="TCLT_0000576501-mRNA-1"/>
    <property type="gene ID" value="TCLT_0000576501"/>
</dbReference>
<evidence type="ECO:0000256" key="2">
    <source>
        <dbReference type="ARBA" id="ARBA00022768"/>
    </source>
</evidence>
<organism evidence="9">
    <name type="scientific">Thelazia callipaeda</name>
    <name type="common">Oriental eyeworm</name>
    <name type="synonym">Parasitic nematode</name>
    <dbReference type="NCBI Taxonomy" id="103827"/>
    <lineage>
        <taxon>Eukaryota</taxon>
        <taxon>Metazoa</taxon>
        <taxon>Ecdysozoa</taxon>
        <taxon>Nematoda</taxon>
        <taxon>Chromadorea</taxon>
        <taxon>Rhabditida</taxon>
        <taxon>Spirurina</taxon>
        <taxon>Spiruromorpha</taxon>
        <taxon>Thelazioidea</taxon>
        <taxon>Thelaziidae</taxon>
        <taxon>Thelazia</taxon>
    </lineage>
</organism>
<reference evidence="7 8" key="2">
    <citation type="submission" date="2018-11" db="EMBL/GenBank/DDBJ databases">
        <authorList>
            <consortium name="Pathogen Informatics"/>
        </authorList>
    </citation>
    <scope>NUCLEOTIDE SEQUENCE [LARGE SCALE GENOMIC DNA]</scope>
</reference>